<name>A0ABP1P562_XYLVO</name>
<sequence>MENDRRVIVANLVHLFLEERGRATEMKLEVNWIKIECTFPVAIKNISAPIVVSYKSSVWCLPRVRHNKLSGWLHTGHFCRPTKVADGARPLEHKNAVVSQTVIQTTSVCYNVSNISKHTGGTMNIGNTDADRFLVWWRFNLQRASNVERSRVWHDGSEAADGQRRQ</sequence>
<proteinExistence type="predicted"/>
<dbReference type="EMBL" id="CAXAJV020001296">
    <property type="protein sequence ID" value="CAL7947648.1"/>
    <property type="molecule type" value="Genomic_DNA"/>
</dbReference>
<protein>
    <submittedName>
        <fullName evidence="1">Uncharacterized protein</fullName>
    </submittedName>
</protein>
<gene>
    <name evidence="1" type="ORF">XYLVIOL_LOCUS8441</name>
</gene>
<dbReference type="Proteomes" id="UP001642520">
    <property type="component" value="Unassembled WGS sequence"/>
</dbReference>
<organism evidence="1 2">
    <name type="scientific">Xylocopa violacea</name>
    <name type="common">Violet carpenter bee</name>
    <name type="synonym">Apis violacea</name>
    <dbReference type="NCBI Taxonomy" id="135666"/>
    <lineage>
        <taxon>Eukaryota</taxon>
        <taxon>Metazoa</taxon>
        <taxon>Ecdysozoa</taxon>
        <taxon>Arthropoda</taxon>
        <taxon>Hexapoda</taxon>
        <taxon>Insecta</taxon>
        <taxon>Pterygota</taxon>
        <taxon>Neoptera</taxon>
        <taxon>Endopterygota</taxon>
        <taxon>Hymenoptera</taxon>
        <taxon>Apocrita</taxon>
        <taxon>Aculeata</taxon>
        <taxon>Apoidea</taxon>
        <taxon>Anthophila</taxon>
        <taxon>Apidae</taxon>
        <taxon>Xylocopa</taxon>
        <taxon>Xylocopa</taxon>
    </lineage>
</organism>
<evidence type="ECO:0000313" key="1">
    <source>
        <dbReference type="EMBL" id="CAL7947648.1"/>
    </source>
</evidence>
<comment type="caution">
    <text evidence="1">The sequence shown here is derived from an EMBL/GenBank/DDBJ whole genome shotgun (WGS) entry which is preliminary data.</text>
</comment>
<keyword evidence="2" id="KW-1185">Reference proteome</keyword>
<reference evidence="1 2" key="1">
    <citation type="submission" date="2024-08" db="EMBL/GenBank/DDBJ databases">
        <authorList>
            <person name="Will J Nash"/>
            <person name="Angela Man"/>
            <person name="Seanna McTaggart"/>
            <person name="Kendall Baker"/>
            <person name="Tom Barker"/>
            <person name="Leah Catchpole"/>
            <person name="Alex Durrant"/>
            <person name="Karim Gharbi"/>
            <person name="Naomi Irish"/>
            <person name="Gemy Kaithakottil"/>
            <person name="Debby Ku"/>
            <person name="Aaliyah Providence"/>
            <person name="Felix Shaw"/>
            <person name="David Swarbreck"/>
            <person name="Chris Watkins"/>
            <person name="Ann M. McCartney"/>
            <person name="Giulio Formenti"/>
            <person name="Alice Mouton"/>
            <person name="Noel Vella"/>
            <person name="Bjorn M von Reumont"/>
            <person name="Adriana Vella"/>
            <person name="Wilfried Haerty"/>
        </authorList>
    </citation>
    <scope>NUCLEOTIDE SEQUENCE [LARGE SCALE GENOMIC DNA]</scope>
</reference>
<evidence type="ECO:0000313" key="2">
    <source>
        <dbReference type="Proteomes" id="UP001642520"/>
    </source>
</evidence>
<accession>A0ABP1P562</accession>